<name>A0ACC3NC10_9PEZI</name>
<organism evidence="1 2">
    <name type="scientific">Vermiconidia calcicola</name>
    <dbReference type="NCBI Taxonomy" id="1690605"/>
    <lineage>
        <taxon>Eukaryota</taxon>
        <taxon>Fungi</taxon>
        <taxon>Dikarya</taxon>
        <taxon>Ascomycota</taxon>
        <taxon>Pezizomycotina</taxon>
        <taxon>Dothideomycetes</taxon>
        <taxon>Dothideomycetidae</taxon>
        <taxon>Mycosphaerellales</taxon>
        <taxon>Extremaceae</taxon>
        <taxon>Vermiconidia</taxon>
    </lineage>
</organism>
<evidence type="ECO:0000313" key="2">
    <source>
        <dbReference type="Proteomes" id="UP001281147"/>
    </source>
</evidence>
<comment type="caution">
    <text evidence="1">The sequence shown here is derived from an EMBL/GenBank/DDBJ whole genome shotgun (WGS) entry which is preliminary data.</text>
</comment>
<accession>A0ACC3NC10</accession>
<dbReference type="EMBL" id="JAUTXU010000058">
    <property type="protein sequence ID" value="KAK3714073.1"/>
    <property type="molecule type" value="Genomic_DNA"/>
</dbReference>
<proteinExistence type="predicted"/>
<keyword evidence="2" id="KW-1185">Reference proteome</keyword>
<gene>
    <name evidence="1" type="ORF">LTR37_008102</name>
</gene>
<protein>
    <submittedName>
        <fullName evidence="1">Uncharacterized protein</fullName>
    </submittedName>
</protein>
<reference evidence="1" key="1">
    <citation type="submission" date="2023-07" db="EMBL/GenBank/DDBJ databases">
        <title>Black Yeasts Isolated from many extreme environments.</title>
        <authorList>
            <person name="Coleine C."/>
            <person name="Stajich J.E."/>
            <person name="Selbmann L."/>
        </authorList>
    </citation>
    <scope>NUCLEOTIDE SEQUENCE</scope>
    <source>
        <strain evidence="1">CCFEE 5714</strain>
    </source>
</reference>
<evidence type="ECO:0000313" key="1">
    <source>
        <dbReference type="EMBL" id="KAK3714073.1"/>
    </source>
</evidence>
<sequence>MDVLKLEQQRQVLEANLQKLRQSLKHWQTWEAEYEGLKEEITDVDDDLNPSKLATIARTYNGDLVDEKEVRELAGLNRDSPRSAEQIVGLIERRQEYVQKNIDTVQRQFFDAEAKSEELAFAAANLGGGESGLPLTEIHEELDEDGNVIASQLSRPEEATAKVVESLRKAGLSEDDLEQTPEPKGKVQDLKPAITNASPPITPTLSTFSSEKRARSEPTMASPTSDGCNDNMDRPSVRKKSVSFTADTKIAMEQPRQESEDGKKSVSFNDKVAVMPAAPPPDNRSVSFSPMIEEIPAQSLAPGSPNNQPLSPKEIEKARALMGSGGEEEAVVEPGTTSEILPEDESPEDAQLRREMLEYHLNEVGNVVAQMDLEDEDMEEYVGDGNDDSSYHTTSEYPEDDDTPYTTGLSESEESEDEFGRSTRPQIHEAYRKRMEELQQKLIGNLGPEPNVEDVTEVDPEMDPSDVRKLVIRDKPQSTSSTSTDSSEKKRGVEKRVSFAEELDVAEAGLPPLKAQKLEETVHEAPVAETISERAPLARPENVPSARPSKFKQARAGAAAQPDDDSSPAADGVFPTETDRTRPLGLDTTPIASTLKERKTEHFAAPAPSPDDGYMKRRELAAEFYRRRNGMIRQQGGFKASADEDDGQGELLEGSDGKVKKVSRFKAARIRS</sequence>
<dbReference type="Proteomes" id="UP001281147">
    <property type="component" value="Unassembled WGS sequence"/>
</dbReference>